<evidence type="ECO:0000313" key="2">
    <source>
        <dbReference type="EMBL" id="KAL1397469.1"/>
    </source>
</evidence>
<accession>A0ABD1DGB9</accession>
<organism evidence="2 3">
    <name type="scientific">Culex pipiens pipiens</name>
    <name type="common">Northern house mosquito</name>
    <dbReference type="NCBI Taxonomy" id="38569"/>
    <lineage>
        <taxon>Eukaryota</taxon>
        <taxon>Metazoa</taxon>
        <taxon>Ecdysozoa</taxon>
        <taxon>Arthropoda</taxon>
        <taxon>Hexapoda</taxon>
        <taxon>Insecta</taxon>
        <taxon>Pterygota</taxon>
        <taxon>Neoptera</taxon>
        <taxon>Endopterygota</taxon>
        <taxon>Diptera</taxon>
        <taxon>Nematocera</taxon>
        <taxon>Culicoidea</taxon>
        <taxon>Culicidae</taxon>
        <taxon>Culicinae</taxon>
        <taxon>Culicini</taxon>
        <taxon>Culex</taxon>
        <taxon>Culex</taxon>
    </lineage>
</organism>
<dbReference type="InterPro" id="IPR002816">
    <property type="entry name" value="TraB/PrgY/GumN_fam"/>
</dbReference>
<feature type="compositionally biased region" description="Low complexity" evidence="1">
    <location>
        <begin position="145"/>
        <end position="158"/>
    </location>
</feature>
<feature type="compositionally biased region" description="Low complexity" evidence="1">
    <location>
        <begin position="104"/>
        <end position="115"/>
    </location>
</feature>
<dbReference type="CDD" id="cd14726">
    <property type="entry name" value="TraB_PrgY-like"/>
    <property type="match status" value="1"/>
</dbReference>
<evidence type="ECO:0000313" key="3">
    <source>
        <dbReference type="Proteomes" id="UP001562425"/>
    </source>
</evidence>
<dbReference type="Proteomes" id="UP001562425">
    <property type="component" value="Unassembled WGS sequence"/>
</dbReference>
<sequence length="516" mass="56262">MKRQGATWHSQECGAPQSVRSCASSMRGVGHIGIKSLNLEKHSPPSKLDLSLTESDIENVNLSQGWNELLVPGTGVGQKSTPRDSRESSRALLDSLKNNNMYEQQQQSQKSPSRSLDSTLNMDGIGDGSSTLSFLSSSDEASVLVSDDETTTTSSSVTAPKPSLVTSGGEDSLTIKDSKDTTHNVSQIPGDDDQVTEPGTSQASQKDAVKIYGSLEEFDRNLPDTVTLLTTPQGSKVYLVGTAHFSESSQNDVSLVMRNVQPNVVMLELCPSRVHILKYDEKALLEEAKDINLAKIQSIVKSNGAINGLFYILLLNMSAKITKKLGMAPGGEFRRAVNEAARIPNCLIQLGDRQINITLQRALRGLSLWQTIKLIPKLLIMDDDISVEEVEQCKQKDLLEEIMLEMAGEFPAFGRVFVAERDLYLCHSLQVAALPQQLADRSVQPVNVVGVVGIGHAAGIIKHWGKVQSAEIASIVTIPPASTSHRVAKFVLKYGTISLCAYGVFRFVRPRLHKWL</sequence>
<dbReference type="PANTHER" id="PTHR21530">
    <property type="entry name" value="PHEROMONE SHUTDOWN PROTEIN"/>
    <property type="match status" value="1"/>
</dbReference>
<gene>
    <name evidence="2" type="ORF">pipiens_009738</name>
</gene>
<dbReference type="EMBL" id="JBEHCU010006284">
    <property type="protein sequence ID" value="KAL1397469.1"/>
    <property type="molecule type" value="Genomic_DNA"/>
</dbReference>
<name>A0ABD1DGB9_CULPP</name>
<dbReference type="InterPro" id="IPR046345">
    <property type="entry name" value="TraB_PrgY-like"/>
</dbReference>
<dbReference type="Pfam" id="PF01963">
    <property type="entry name" value="TraB_PrgY_gumN"/>
    <property type="match status" value="1"/>
</dbReference>
<proteinExistence type="predicted"/>
<keyword evidence="3" id="KW-1185">Reference proteome</keyword>
<feature type="region of interest" description="Disordered" evidence="1">
    <location>
        <begin position="145"/>
        <end position="205"/>
    </location>
</feature>
<evidence type="ECO:0000256" key="1">
    <source>
        <dbReference type="SAM" id="MobiDB-lite"/>
    </source>
</evidence>
<dbReference type="AlphaFoldDB" id="A0ABD1DGB9"/>
<evidence type="ECO:0008006" key="4">
    <source>
        <dbReference type="Google" id="ProtNLM"/>
    </source>
</evidence>
<dbReference type="PANTHER" id="PTHR21530:SF7">
    <property type="entry name" value="TRAB DOMAIN-CONTAINING PROTEIN"/>
    <property type="match status" value="1"/>
</dbReference>
<feature type="region of interest" description="Disordered" evidence="1">
    <location>
        <begin position="102"/>
        <end position="124"/>
    </location>
</feature>
<protein>
    <recommendedName>
        <fullName evidence="4">TraB</fullName>
    </recommendedName>
</protein>
<comment type="caution">
    <text evidence="2">The sequence shown here is derived from an EMBL/GenBank/DDBJ whole genome shotgun (WGS) entry which is preliminary data.</text>
</comment>
<feature type="compositionally biased region" description="Basic and acidic residues" evidence="1">
    <location>
        <begin position="173"/>
        <end position="182"/>
    </location>
</feature>
<reference evidence="2 3" key="1">
    <citation type="submission" date="2024-05" db="EMBL/GenBank/DDBJ databases">
        <title>Culex pipiens pipiens assembly and annotation.</title>
        <authorList>
            <person name="Alout H."/>
            <person name="Durand T."/>
        </authorList>
    </citation>
    <scope>NUCLEOTIDE SEQUENCE [LARGE SCALE GENOMIC DNA]</scope>
    <source>
        <strain evidence="2">HA-2024</strain>
        <tissue evidence="2">Whole body</tissue>
    </source>
</reference>